<dbReference type="GO" id="GO:0007130">
    <property type="term" value="P:synaptonemal complex assembly"/>
    <property type="evidence" value="ECO:0007669"/>
    <property type="project" value="InterPro"/>
</dbReference>
<dbReference type="PANTHER" id="PTHR28398:SF1">
    <property type="entry name" value="SYNAPTONEMAL COMPLEX CENTRAL ELEMENT PROTEIN 2"/>
    <property type="match status" value="1"/>
</dbReference>
<protein>
    <submittedName>
        <fullName evidence="1">Uncharacterized protein</fullName>
    </submittedName>
</protein>
<keyword evidence="2" id="KW-1185">Reference proteome</keyword>
<evidence type="ECO:0000313" key="1">
    <source>
        <dbReference type="EMBL" id="KAJ1172278.1"/>
    </source>
</evidence>
<dbReference type="PANTHER" id="PTHR28398">
    <property type="entry name" value="SYNAPTONEMAL COMPLEX CENTRAL ELEMENT PROTEIN 2"/>
    <property type="match status" value="1"/>
</dbReference>
<organism evidence="1 2">
    <name type="scientific">Pleurodeles waltl</name>
    <name type="common">Iberian ribbed newt</name>
    <dbReference type="NCBI Taxonomy" id="8319"/>
    <lineage>
        <taxon>Eukaryota</taxon>
        <taxon>Metazoa</taxon>
        <taxon>Chordata</taxon>
        <taxon>Craniata</taxon>
        <taxon>Vertebrata</taxon>
        <taxon>Euteleostomi</taxon>
        <taxon>Amphibia</taxon>
        <taxon>Batrachia</taxon>
        <taxon>Caudata</taxon>
        <taxon>Salamandroidea</taxon>
        <taxon>Salamandridae</taxon>
        <taxon>Pleurodelinae</taxon>
        <taxon>Pleurodeles</taxon>
    </lineage>
</organism>
<comment type="caution">
    <text evidence="1">The sequence shown here is derived from an EMBL/GenBank/DDBJ whole genome shotgun (WGS) entry which is preliminary data.</text>
</comment>
<sequence>MIAQVPESRSVVKFHHYITIPSVTDLAQKLEEKMYELYDHNNKLLQDKLQELPEILERINQLETELKQVCHTVVTVYKDLCVQPEL</sequence>
<dbReference type="EMBL" id="JANPWB010000007">
    <property type="protein sequence ID" value="KAJ1172278.1"/>
    <property type="molecule type" value="Genomic_DNA"/>
</dbReference>
<accession>A0AAV7T712</accession>
<dbReference type="GO" id="GO:0000801">
    <property type="term" value="C:central element"/>
    <property type="evidence" value="ECO:0007669"/>
    <property type="project" value="InterPro"/>
</dbReference>
<reference evidence="1" key="1">
    <citation type="journal article" date="2022" name="bioRxiv">
        <title>Sequencing and chromosome-scale assembly of the giantPleurodeles waltlgenome.</title>
        <authorList>
            <person name="Brown T."/>
            <person name="Elewa A."/>
            <person name="Iarovenko S."/>
            <person name="Subramanian E."/>
            <person name="Araus A.J."/>
            <person name="Petzold A."/>
            <person name="Susuki M."/>
            <person name="Suzuki K.-i.T."/>
            <person name="Hayashi T."/>
            <person name="Toyoda A."/>
            <person name="Oliveira C."/>
            <person name="Osipova E."/>
            <person name="Leigh N.D."/>
            <person name="Simon A."/>
            <person name="Yun M.H."/>
        </authorList>
    </citation>
    <scope>NUCLEOTIDE SEQUENCE</scope>
    <source>
        <strain evidence="1">20211129_DDA</strain>
        <tissue evidence="1">Liver</tissue>
    </source>
</reference>
<dbReference type="AlphaFoldDB" id="A0AAV7T712"/>
<proteinExistence type="predicted"/>
<dbReference type="Proteomes" id="UP001066276">
    <property type="component" value="Chromosome 4_1"/>
</dbReference>
<dbReference type="InterPro" id="IPR034609">
    <property type="entry name" value="Syce2"/>
</dbReference>
<evidence type="ECO:0000313" key="2">
    <source>
        <dbReference type="Proteomes" id="UP001066276"/>
    </source>
</evidence>
<name>A0AAV7T712_PLEWA</name>
<gene>
    <name evidence="1" type="ORF">NDU88_004125</name>
</gene>